<name>A0A7D6ZT90_9NOCA</name>
<evidence type="ECO:0000256" key="1">
    <source>
        <dbReference type="SAM" id="SignalP"/>
    </source>
</evidence>
<dbReference type="EMBL" id="CP059399">
    <property type="protein sequence ID" value="QLY34763.1"/>
    <property type="molecule type" value="Genomic_DNA"/>
</dbReference>
<proteinExistence type="predicted"/>
<dbReference type="AlphaFoldDB" id="A0A7D6ZT90"/>
<evidence type="ECO:0000313" key="2">
    <source>
        <dbReference type="EMBL" id="QLY34763.1"/>
    </source>
</evidence>
<accession>A0A7D6ZT90</accession>
<feature type="signal peptide" evidence="1">
    <location>
        <begin position="1"/>
        <end position="24"/>
    </location>
</feature>
<organism evidence="2 3">
    <name type="scientific">Nocardia huaxiensis</name>
    <dbReference type="NCBI Taxonomy" id="2755382"/>
    <lineage>
        <taxon>Bacteria</taxon>
        <taxon>Bacillati</taxon>
        <taxon>Actinomycetota</taxon>
        <taxon>Actinomycetes</taxon>
        <taxon>Mycobacteriales</taxon>
        <taxon>Nocardiaceae</taxon>
        <taxon>Nocardia</taxon>
    </lineage>
</organism>
<feature type="chain" id="PRO_5028289370" evidence="1">
    <location>
        <begin position="25"/>
        <end position="231"/>
    </location>
</feature>
<keyword evidence="3" id="KW-1185">Reference proteome</keyword>
<dbReference type="Proteomes" id="UP000515512">
    <property type="component" value="Chromosome"/>
</dbReference>
<dbReference type="PROSITE" id="PS51257">
    <property type="entry name" value="PROKAR_LIPOPROTEIN"/>
    <property type="match status" value="1"/>
</dbReference>
<dbReference type="KEGG" id="nhu:H0264_29940"/>
<protein>
    <submittedName>
        <fullName evidence="2">DUF5642 family protein</fullName>
    </submittedName>
</protein>
<sequence length="231" mass="23695">MRAARLCAIPVRVLGVAALGCALAACGNSVDGHPVSARGPVSSEAPDSALARMLPSAGQFPAKYSAVMLTPDAAGQAAHDLDGILPGATVEPSACTPPTPGAGPVVSVGTDDDSRSTLTVELVRIDQKLSTLRDQLQRCGNVKVSHSGTDATVTTELDPPPPLDADDTLALRRTVRSESGAAGTTRSMQTLLGQVGDVRINVTYMTFGDGKADTEALDSLFTTTVSKVRKG</sequence>
<evidence type="ECO:0000313" key="3">
    <source>
        <dbReference type="Proteomes" id="UP000515512"/>
    </source>
</evidence>
<reference evidence="2 3" key="1">
    <citation type="submission" date="2020-07" db="EMBL/GenBank/DDBJ databases">
        <authorList>
            <person name="Zhuang K."/>
            <person name="Ran Y."/>
        </authorList>
    </citation>
    <scope>NUCLEOTIDE SEQUENCE [LARGE SCALE GENOMIC DNA]</scope>
    <source>
        <strain evidence="2 3">WCH-YHL-001</strain>
    </source>
</reference>
<gene>
    <name evidence="2" type="ORF">H0264_29940</name>
</gene>
<keyword evidence="1" id="KW-0732">Signal</keyword>